<dbReference type="Gene3D" id="3.40.630.30">
    <property type="match status" value="1"/>
</dbReference>
<dbReference type="CDD" id="cd04301">
    <property type="entry name" value="NAT_SF"/>
    <property type="match status" value="1"/>
</dbReference>
<dbReference type="InterPro" id="IPR052523">
    <property type="entry name" value="Trichothecene_AcTrans"/>
</dbReference>
<dbReference type="HOGENOM" id="CLU_060131_2_0_1"/>
<dbReference type="GeneID" id="19123975"/>
<dbReference type="GO" id="GO:0016747">
    <property type="term" value="F:acyltransferase activity, transferring groups other than amino-acyl groups"/>
    <property type="evidence" value="ECO:0007669"/>
    <property type="project" value="InterPro"/>
</dbReference>
<name>W6ZAQ0_COCMI</name>
<dbReference type="eggNOG" id="ENOG502SNS3">
    <property type="taxonomic scope" value="Eukaryota"/>
</dbReference>
<protein>
    <recommendedName>
        <fullName evidence="1">N-acetyltransferase domain-containing protein</fullName>
    </recommendedName>
</protein>
<gene>
    <name evidence="2" type="ORF">COCMIDRAFT_40950</name>
</gene>
<organism evidence="2 3">
    <name type="scientific">Bipolaris oryzae ATCC 44560</name>
    <dbReference type="NCBI Taxonomy" id="930090"/>
    <lineage>
        <taxon>Eukaryota</taxon>
        <taxon>Fungi</taxon>
        <taxon>Dikarya</taxon>
        <taxon>Ascomycota</taxon>
        <taxon>Pezizomycotina</taxon>
        <taxon>Dothideomycetes</taxon>
        <taxon>Pleosporomycetidae</taxon>
        <taxon>Pleosporales</taxon>
        <taxon>Pleosporineae</taxon>
        <taxon>Pleosporaceae</taxon>
        <taxon>Bipolaris</taxon>
    </lineage>
</organism>
<dbReference type="InterPro" id="IPR016181">
    <property type="entry name" value="Acyl_CoA_acyltransferase"/>
</dbReference>
<dbReference type="KEGG" id="bor:COCMIDRAFT_40950"/>
<feature type="domain" description="N-acetyltransferase" evidence="1">
    <location>
        <begin position="148"/>
        <end position="203"/>
    </location>
</feature>
<dbReference type="AlphaFoldDB" id="W6ZAQ0"/>
<evidence type="ECO:0000259" key="1">
    <source>
        <dbReference type="Pfam" id="PF00583"/>
    </source>
</evidence>
<evidence type="ECO:0000313" key="3">
    <source>
        <dbReference type="Proteomes" id="UP000054032"/>
    </source>
</evidence>
<sequence length="231" mass="26273">MPLEVVFRAATPHDVDSIVSVVLKAMPFDPQFDYRFVYKKQFPEDHYKYTRILYEEFISPINDDWLVMVAEVPASPASKPATIVGFAVWDVSYINKAKYGHSYEPQNPTLAVARKGGAQRRDVAPHRQAAFKAGCTEEEAKLEELWGDRQLHLQILGVHPRYRRKHVGSRLVKWGLQKGCEDGVPVTLIAGEFGLSLYKTLGFQEFGTFVTQAQGEDLKIHSWGMVFEKSR</sequence>
<evidence type="ECO:0000313" key="2">
    <source>
        <dbReference type="EMBL" id="EUC40781.1"/>
    </source>
</evidence>
<dbReference type="RefSeq" id="XP_007692708.1">
    <property type="nucleotide sequence ID" value="XM_007694518.1"/>
</dbReference>
<dbReference type="InterPro" id="IPR000182">
    <property type="entry name" value="GNAT_dom"/>
</dbReference>
<proteinExistence type="predicted"/>
<dbReference type="Proteomes" id="UP000054032">
    <property type="component" value="Unassembled WGS sequence"/>
</dbReference>
<dbReference type="Pfam" id="PF00583">
    <property type="entry name" value="Acetyltransf_1"/>
    <property type="match status" value="1"/>
</dbReference>
<dbReference type="PANTHER" id="PTHR42791">
    <property type="entry name" value="GNAT FAMILY ACETYLTRANSFERASE"/>
    <property type="match status" value="1"/>
</dbReference>
<reference evidence="2 3" key="1">
    <citation type="journal article" date="2013" name="PLoS Genet.">
        <title>Comparative genome structure, secondary metabolite, and effector coding capacity across Cochliobolus pathogens.</title>
        <authorList>
            <person name="Condon B.J."/>
            <person name="Leng Y."/>
            <person name="Wu D."/>
            <person name="Bushley K.E."/>
            <person name="Ohm R.A."/>
            <person name="Otillar R."/>
            <person name="Martin J."/>
            <person name="Schackwitz W."/>
            <person name="Grimwood J."/>
            <person name="MohdZainudin N."/>
            <person name="Xue C."/>
            <person name="Wang R."/>
            <person name="Manning V.A."/>
            <person name="Dhillon B."/>
            <person name="Tu Z.J."/>
            <person name="Steffenson B.J."/>
            <person name="Salamov A."/>
            <person name="Sun H."/>
            <person name="Lowry S."/>
            <person name="LaButti K."/>
            <person name="Han J."/>
            <person name="Copeland A."/>
            <person name="Lindquist E."/>
            <person name="Barry K."/>
            <person name="Schmutz J."/>
            <person name="Baker S.E."/>
            <person name="Ciuffetti L.M."/>
            <person name="Grigoriev I.V."/>
            <person name="Zhong S."/>
            <person name="Turgeon B.G."/>
        </authorList>
    </citation>
    <scope>NUCLEOTIDE SEQUENCE [LARGE SCALE GENOMIC DNA]</scope>
    <source>
        <strain evidence="2 3">ATCC 44560</strain>
    </source>
</reference>
<dbReference type="PANTHER" id="PTHR42791:SF2">
    <property type="entry name" value="N-ACETYLTRANSFERASE DOMAIN-CONTAINING PROTEIN"/>
    <property type="match status" value="1"/>
</dbReference>
<dbReference type="OrthoDB" id="4738875at2759"/>
<keyword evidence="3" id="KW-1185">Reference proteome</keyword>
<accession>W6ZAQ0</accession>
<dbReference type="EMBL" id="KI964140">
    <property type="protein sequence ID" value="EUC40781.1"/>
    <property type="molecule type" value="Genomic_DNA"/>
</dbReference>
<dbReference type="SUPFAM" id="SSF55729">
    <property type="entry name" value="Acyl-CoA N-acyltransferases (Nat)"/>
    <property type="match status" value="1"/>
</dbReference>